<comment type="caution">
    <text evidence="2">The sequence shown here is derived from an EMBL/GenBank/DDBJ whole genome shotgun (WGS) entry which is preliminary data.</text>
</comment>
<organism evidence="2 3">
    <name type="scientific">Heyndrickxia camelliae</name>
    <dbReference type="NCBI Taxonomy" id="1707093"/>
    <lineage>
        <taxon>Bacteria</taxon>
        <taxon>Bacillati</taxon>
        <taxon>Bacillota</taxon>
        <taxon>Bacilli</taxon>
        <taxon>Bacillales</taxon>
        <taxon>Bacillaceae</taxon>
        <taxon>Heyndrickxia</taxon>
    </lineage>
</organism>
<proteinExistence type="predicted"/>
<protein>
    <submittedName>
        <fullName evidence="2">Protein xpaC</fullName>
    </submittedName>
</protein>
<name>A0A2N3LNE3_9BACI</name>
<reference evidence="2 3" key="1">
    <citation type="submission" date="2017-11" db="EMBL/GenBank/DDBJ databases">
        <title>Bacillus camelliae sp. nov., isolated from pu'er tea.</title>
        <authorList>
            <person name="Niu L."/>
        </authorList>
    </citation>
    <scope>NUCLEOTIDE SEQUENCE [LARGE SCALE GENOMIC DNA]</scope>
    <source>
        <strain evidence="2 3">7578-1</strain>
    </source>
</reference>
<evidence type="ECO:0000313" key="2">
    <source>
        <dbReference type="EMBL" id="PKR86150.1"/>
    </source>
</evidence>
<keyword evidence="1" id="KW-0812">Transmembrane</keyword>
<dbReference type="Pfam" id="PF10112">
    <property type="entry name" value="Halogen_Hydrol"/>
    <property type="match status" value="1"/>
</dbReference>
<accession>A0A2N3LNE3</accession>
<evidence type="ECO:0000256" key="1">
    <source>
        <dbReference type="SAM" id="Phobius"/>
    </source>
</evidence>
<evidence type="ECO:0000313" key="3">
    <source>
        <dbReference type="Proteomes" id="UP000233440"/>
    </source>
</evidence>
<dbReference type="AlphaFoldDB" id="A0A2N3LNE3"/>
<feature type="transmembrane region" description="Helical" evidence="1">
    <location>
        <begin position="7"/>
        <end position="27"/>
    </location>
</feature>
<keyword evidence="3" id="KW-1185">Reference proteome</keyword>
<keyword evidence="1" id="KW-0472">Membrane</keyword>
<feature type="transmembrane region" description="Helical" evidence="1">
    <location>
        <begin position="33"/>
        <end position="54"/>
    </location>
</feature>
<gene>
    <name evidence="2" type="ORF">CWO92_06330</name>
</gene>
<sequence length="218" mass="25940">MKSLFSFITRIIIAIPVAVLVWVISYFGFEQAFFPSSIFAILGGAIIYLIIKWISTRKFLKRHQLTRKELTYIVQNLKEAKKKIHRLQKVFFNVRNIGAFKQMLDLIRLVKRIYSIIKKEPRRFYQAEKFFFYHLDSIVELSEKYAFLAAQPVKNNELYFSLKDTRNTLKELKRTIENDLYEVLSKDIDHLEFELNVAKHSLKTPIDPLIDEERRSTK</sequence>
<dbReference type="Proteomes" id="UP000233440">
    <property type="component" value="Unassembled WGS sequence"/>
</dbReference>
<dbReference type="OrthoDB" id="2081028at2"/>
<keyword evidence="1" id="KW-1133">Transmembrane helix</keyword>
<dbReference type="InterPro" id="IPR018770">
    <property type="entry name" value="ChloroindolylP_hydrolase"/>
</dbReference>
<dbReference type="EMBL" id="PIQO01000003">
    <property type="protein sequence ID" value="PKR86150.1"/>
    <property type="molecule type" value="Genomic_DNA"/>
</dbReference>